<dbReference type="RefSeq" id="WP_142899643.1">
    <property type="nucleotide sequence ID" value="NZ_ML660066.1"/>
</dbReference>
<dbReference type="InterPro" id="IPR036565">
    <property type="entry name" value="Mur-like_cat_sf"/>
</dbReference>
<dbReference type="InterPro" id="IPR013221">
    <property type="entry name" value="Mur_ligase_cen"/>
</dbReference>
<comment type="caution">
    <text evidence="15">The sequence shown here is derived from an EMBL/GenBank/DDBJ whole genome shotgun (WGS) entry which is preliminary data.</text>
</comment>
<dbReference type="InterPro" id="IPR035911">
    <property type="entry name" value="MurE/MurF_N"/>
</dbReference>
<comment type="catalytic activity">
    <reaction evidence="10 11">
        <text>D-alanyl-D-alanine + UDP-N-acetyl-alpha-D-muramoyl-L-alanyl-gamma-D-glutamyl-meso-2,6-diaminopimelate + ATP = UDP-N-acetyl-alpha-D-muramoyl-L-alanyl-gamma-D-glutamyl-meso-2,6-diaminopimeloyl-D-alanyl-D-alanine + ADP + phosphate + H(+)</text>
        <dbReference type="Rhea" id="RHEA:28374"/>
        <dbReference type="ChEBI" id="CHEBI:15378"/>
        <dbReference type="ChEBI" id="CHEBI:30616"/>
        <dbReference type="ChEBI" id="CHEBI:43474"/>
        <dbReference type="ChEBI" id="CHEBI:57822"/>
        <dbReference type="ChEBI" id="CHEBI:61386"/>
        <dbReference type="ChEBI" id="CHEBI:83905"/>
        <dbReference type="ChEBI" id="CHEBI:456216"/>
        <dbReference type="EC" id="6.3.2.10"/>
    </reaction>
</comment>
<dbReference type="NCBIfam" id="TIGR01143">
    <property type="entry name" value="murF"/>
    <property type="match status" value="1"/>
</dbReference>
<keyword evidence="8 10" id="KW-0131">Cell cycle</keyword>
<dbReference type="EC" id="6.3.2.10" evidence="10 11"/>
<dbReference type="Gene3D" id="3.40.1390.10">
    <property type="entry name" value="MurE/MurF, N-terminal domain"/>
    <property type="match status" value="1"/>
</dbReference>
<dbReference type="Pfam" id="PF08245">
    <property type="entry name" value="Mur_ligase_M"/>
    <property type="match status" value="1"/>
</dbReference>
<protein>
    <recommendedName>
        <fullName evidence="10 11">UDP-N-acetylmuramoyl-tripeptide--D-alanyl-D-alanine ligase</fullName>
        <ecNumber evidence="10 11">6.3.2.10</ecNumber>
    </recommendedName>
    <alternativeName>
        <fullName evidence="10">D-alanyl-D-alanine-adding enzyme</fullName>
    </alternativeName>
</protein>
<organism evidence="15 16">
    <name type="scientific">Denitrobaculum tricleocarpae</name>
    <dbReference type="NCBI Taxonomy" id="2591009"/>
    <lineage>
        <taxon>Bacteria</taxon>
        <taxon>Pseudomonadati</taxon>
        <taxon>Pseudomonadota</taxon>
        <taxon>Alphaproteobacteria</taxon>
        <taxon>Rhodospirillales</taxon>
        <taxon>Rhodospirillaceae</taxon>
        <taxon>Denitrobaculum</taxon>
    </lineage>
</organism>
<dbReference type="InterPro" id="IPR005863">
    <property type="entry name" value="UDP-N-AcMur_synth"/>
</dbReference>
<evidence type="ECO:0000313" key="15">
    <source>
        <dbReference type="EMBL" id="TQV70836.1"/>
    </source>
</evidence>
<dbReference type="NCBIfam" id="NF010693">
    <property type="entry name" value="PRK14093.1"/>
    <property type="match status" value="1"/>
</dbReference>
<dbReference type="InterPro" id="IPR036615">
    <property type="entry name" value="Mur_ligase_C_dom_sf"/>
</dbReference>
<evidence type="ECO:0000256" key="9">
    <source>
        <dbReference type="ARBA" id="ARBA00023316"/>
    </source>
</evidence>
<dbReference type="GO" id="GO:0009252">
    <property type="term" value="P:peptidoglycan biosynthetic process"/>
    <property type="evidence" value="ECO:0007669"/>
    <property type="project" value="UniProtKB-UniRule"/>
</dbReference>
<feature type="domain" description="Mur ligase central" evidence="14">
    <location>
        <begin position="110"/>
        <end position="299"/>
    </location>
</feature>
<dbReference type="InterPro" id="IPR000713">
    <property type="entry name" value="Mur_ligase_N"/>
</dbReference>
<dbReference type="Gene3D" id="3.40.1190.10">
    <property type="entry name" value="Mur-like, catalytic domain"/>
    <property type="match status" value="1"/>
</dbReference>
<evidence type="ECO:0000256" key="5">
    <source>
        <dbReference type="ARBA" id="ARBA00022840"/>
    </source>
</evidence>
<proteinExistence type="inferred from homology"/>
<evidence type="ECO:0000256" key="1">
    <source>
        <dbReference type="ARBA" id="ARBA00022490"/>
    </source>
</evidence>
<keyword evidence="5 10" id="KW-0067">ATP-binding</keyword>
<dbReference type="HAMAP" id="MF_02019">
    <property type="entry name" value="MurF"/>
    <property type="match status" value="1"/>
</dbReference>
<evidence type="ECO:0000259" key="13">
    <source>
        <dbReference type="Pfam" id="PF02875"/>
    </source>
</evidence>
<dbReference type="OrthoDB" id="9800958at2"/>
<keyword evidence="3 10" id="KW-0132">Cell division</keyword>
<reference evidence="15 16" key="1">
    <citation type="submission" date="2019-06" db="EMBL/GenBank/DDBJ databases">
        <title>Whole genome sequence for Rhodospirillaceae sp. R148.</title>
        <authorList>
            <person name="Wang G."/>
        </authorList>
    </citation>
    <scope>NUCLEOTIDE SEQUENCE [LARGE SCALE GENOMIC DNA]</scope>
    <source>
        <strain evidence="15 16">R148</strain>
    </source>
</reference>
<evidence type="ECO:0000259" key="12">
    <source>
        <dbReference type="Pfam" id="PF01225"/>
    </source>
</evidence>
<dbReference type="GO" id="GO:0047480">
    <property type="term" value="F:UDP-N-acetylmuramoyl-tripeptide-D-alanyl-D-alanine ligase activity"/>
    <property type="evidence" value="ECO:0007669"/>
    <property type="project" value="UniProtKB-UniRule"/>
</dbReference>
<dbReference type="Gene3D" id="3.90.190.20">
    <property type="entry name" value="Mur ligase, C-terminal domain"/>
    <property type="match status" value="1"/>
</dbReference>
<feature type="domain" description="Mur ligase N-terminal catalytic" evidence="12">
    <location>
        <begin position="27"/>
        <end position="73"/>
    </location>
</feature>
<dbReference type="GO" id="GO:0005524">
    <property type="term" value="F:ATP binding"/>
    <property type="evidence" value="ECO:0007669"/>
    <property type="project" value="UniProtKB-UniRule"/>
</dbReference>
<evidence type="ECO:0000256" key="10">
    <source>
        <dbReference type="HAMAP-Rule" id="MF_02019"/>
    </source>
</evidence>
<keyword evidence="4 10" id="KW-0547">Nucleotide-binding</keyword>
<dbReference type="Pfam" id="PF02875">
    <property type="entry name" value="Mur_ligase_C"/>
    <property type="match status" value="1"/>
</dbReference>
<name>A0A545T0U8_9PROT</name>
<keyword evidence="7 10" id="KW-0573">Peptidoglycan synthesis</keyword>
<evidence type="ECO:0000256" key="4">
    <source>
        <dbReference type="ARBA" id="ARBA00022741"/>
    </source>
</evidence>
<dbReference type="Proteomes" id="UP000315252">
    <property type="component" value="Unassembled WGS sequence"/>
</dbReference>
<dbReference type="InterPro" id="IPR004101">
    <property type="entry name" value="Mur_ligase_C"/>
</dbReference>
<keyword evidence="1 10" id="KW-0963">Cytoplasm</keyword>
<dbReference type="GO" id="GO:0008360">
    <property type="term" value="P:regulation of cell shape"/>
    <property type="evidence" value="ECO:0007669"/>
    <property type="project" value="UniProtKB-KW"/>
</dbReference>
<dbReference type="InterPro" id="IPR051046">
    <property type="entry name" value="MurCDEF_CellWall_CoF430Synth"/>
</dbReference>
<comment type="similarity">
    <text evidence="10">Belongs to the MurCDEF family. MurF subfamily.</text>
</comment>
<dbReference type="PANTHER" id="PTHR43024:SF1">
    <property type="entry name" value="UDP-N-ACETYLMURAMOYL-TRIPEPTIDE--D-ALANYL-D-ALANINE LIGASE"/>
    <property type="match status" value="1"/>
</dbReference>
<dbReference type="Pfam" id="PF01225">
    <property type="entry name" value="Mur_ligase"/>
    <property type="match status" value="1"/>
</dbReference>
<evidence type="ECO:0000256" key="2">
    <source>
        <dbReference type="ARBA" id="ARBA00022598"/>
    </source>
</evidence>
<dbReference type="AlphaFoldDB" id="A0A545T0U8"/>
<keyword evidence="6 10" id="KW-0133">Cell shape</keyword>
<comment type="function">
    <text evidence="10 11">Involved in cell wall formation. Catalyzes the final step in the synthesis of UDP-N-acetylmuramoyl-pentapeptide, the precursor of murein.</text>
</comment>
<dbReference type="GO" id="GO:0005737">
    <property type="term" value="C:cytoplasm"/>
    <property type="evidence" value="ECO:0007669"/>
    <property type="project" value="UniProtKB-SubCell"/>
</dbReference>
<evidence type="ECO:0000256" key="3">
    <source>
        <dbReference type="ARBA" id="ARBA00022618"/>
    </source>
</evidence>
<feature type="domain" description="Mur ligase C-terminal" evidence="13">
    <location>
        <begin position="334"/>
        <end position="449"/>
    </location>
</feature>
<evidence type="ECO:0000256" key="8">
    <source>
        <dbReference type="ARBA" id="ARBA00023306"/>
    </source>
</evidence>
<evidence type="ECO:0000313" key="16">
    <source>
        <dbReference type="Proteomes" id="UP000315252"/>
    </source>
</evidence>
<dbReference type="GO" id="GO:0071555">
    <property type="term" value="P:cell wall organization"/>
    <property type="evidence" value="ECO:0007669"/>
    <property type="project" value="UniProtKB-KW"/>
</dbReference>
<keyword evidence="9 10" id="KW-0961">Cell wall biogenesis/degradation</keyword>
<evidence type="ECO:0000256" key="11">
    <source>
        <dbReference type="RuleBase" id="RU004136"/>
    </source>
</evidence>
<gene>
    <name evidence="10" type="primary">murF</name>
    <name evidence="15" type="ORF">FKG95_27330</name>
</gene>
<accession>A0A545T0U8</accession>
<comment type="subcellular location">
    <subcellularLocation>
        <location evidence="10 11">Cytoplasm</location>
    </subcellularLocation>
</comment>
<dbReference type="SUPFAM" id="SSF53623">
    <property type="entry name" value="MurD-like peptide ligases, catalytic domain"/>
    <property type="match status" value="1"/>
</dbReference>
<dbReference type="GO" id="GO:0008766">
    <property type="term" value="F:UDP-N-acetylmuramoylalanyl-D-glutamyl-2,6-diaminopimelate-D-alanyl-D-alanine ligase activity"/>
    <property type="evidence" value="ECO:0007669"/>
    <property type="project" value="RHEA"/>
</dbReference>
<comment type="caution">
    <text evidence="10">Lacks conserved residue(s) required for the propagation of feature annotation.</text>
</comment>
<keyword evidence="2 10" id="KW-0436">Ligase</keyword>
<evidence type="ECO:0000259" key="14">
    <source>
        <dbReference type="Pfam" id="PF08245"/>
    </source>
</evidence>
<comment type="pathway">
    <text evidence="10 11">Cell wall biogenesis; peptidoglycan biosynthesis.</text>
</comment>
<evidence type="ECO:0000256" key="7">
    <source>
        <dbReference type="ARBA" id="ARBA00022984"/>
    </source>
</evidence>
<dbReference type="SUPFAM" id="SSF63418">
    <property type="entry name" value="MurE/MurF N-terminal domain"/>
    <property type="match status" value="1"/>
</dbReference>
<evidence type="ECO:0000256" key="6">
    <source>
        <dbReference type="ARBA" id="ARBA00022960"/>
    </source>
</evidence>
<keyword evidence="16" id="KW-1185">Reference proteome</keyword>
<dbReference type="SUPFAM" id="SSF53244">
    <property type="entry name" value="MurD-like peptide ligases, peptide-binding domain"/>
    <property type="match status" value="1"/>
</dbReference>
<sequence>MNTQPLWTSNEVASATGGTNTRDWQASGLSINTRTIAPGELFIALQGPVFDGHDFVADALAKGAAGALVHRRPENLDDDAPLSLVDDTLGALWRLGAAAHDRSSAKFIAVTGSVGKTGTKEALRSCLGPQAATFASAKSLNNHWGVPLSLARMPRDTVYGVFELGMNHPGEIRELVRLVKPDVAIITTIAAAHLEFFESLEAIADAKAEIFESLKPDGTAILNIDNALYDHLVKRAKETGVKTIVSFGRDAKADSRLIKFSAGEHGSDVTALIGGQELSYHVGQPGEHWAMNTLAVLTAVHAAGADVKRAAAALSDLSALAGRGERHRIDGPKGKFLLIDDAYNANPASVRAAISLLAQSAPEKGGRRIAVLGDMLELGKTAGKLHSDLVQPLVEAKVDLVFTCGRHMQSLHKNLPTKMQAVHAEDSSAVAPLVSDAAAKGDVVLVKGSLGSRMAVVIEALKALGASRSDSGAGSTGGQDAL</sequence>
<dbReference type="PANTHER" id="PTHR43024">
    <property type="entry name" value="UDP-N-ACETYLMURAMOYL-TRIPEPTIDE--D-ALANYL-D-ALANINE LIGASE"/>
    <property type="match status" value="1"/>
</dbReference>
<dbReference type="GO" id="GO:0051301">
    <property type="term" value="P:cell division"/>
    <property type="evidence" value="ECO:0007669"/>
    <property type="project" value="UniProtKB-KW"/>
</dbReference>
<dbReference type="EMBL" id="VHSH01000015">
    <property type="protein sequence ID" value="TQV70836.1"/>
    <property type="molecule type" value="Genomic_DNA"/>
</dbReference>
<dbReference type="UniPathway" id="UPA00219"/>